<dbReference type="Gene3D" id="3.40.30.10">
    <property type="entry name" value="Glutaredoxin"/>
    <property type="match status" value="2"/>
</dbReference>
<dbReference type="Pfam" id="PF13848">
    <property type="entry name" value="Thioredoxin_6"/>
    <property type="match status" value="1"/>
</dbReference>
<reference evidence="2" key="1">
    <citation type="submission" date="2023-07" db="EMBL/GenBank/DDBJ databases">
        <authorList>
            <consortium name="AG Swart"/>
            <person name="Singh M."/>
            <person name="Singh A."/>
            <person name="Seah K."/>
            <person name="Emmerich C."/>
        </authorList>
    </citation>
    <scope>NUCLEOTIDE SEQUENCE</scope>
    <source>
        <strain evidence="2">DP1</strain>
    </source>
</reference>
<proteinExistence type="predicted"/>
<sequence length="607" mass="70759">MATKLNLTWVLAFTFICVHVIARIVQAGNISTSHNQTEIDESQDIKKSLQSEIPEGCDPDIPNLSVGDGIIKNFEELRKYKKNTKVYFLGISSSNCIKCCQGEVVLNQVHNTFINKEVGYKKKPIPIIRIDISTFDGDLLEEEGLDVKNVPMLAFHTNRVTYEYTETFHKSFILHFINRKLYPIVLLKTEDDVNSFINPAKEWIENTPFYLEEYSGFGELFPLFKRVTRVIAFIKDKVELKDELEQFKEAALQLADRDDLRVAKVTDKTLASKYKDMYGLDWFSEVSSNSIVMIKKDYNQPEPIIRVYDLNTQTELFKDWINQNSLEPLEEMSGFSFKIISQLRKPMFMAFVNKTHKEYEKESNQLLRILKEIAPDYPQYVFTFTEEERYKETKNELGITWDEEPSLALNHFLTKESTPFPKGKPFTKRNVVFYINSIIDRSILSPDFKLPDSRKEYLKHLKYVKKIKKNKFSEIAMDKEKDVAVLFLDSSHINKDSEKIIEAYGKAAKRYNELNIKSVRLAMFDVFKQSPPTGFDQKIDSYSTCRVFVLSSLNKYGPYHEVKKLTTQGIMTEIHEYADIPFDLPDFPHLDEIEMYQLESGTYHEDL</sequence>
<evidence type="ECO:0000313" key="2">
    <source>
        <dbReference type="EMBL" id="CAI2362025.1"/>
    </source>
</evidence>
<dbReference type="AlphaFoldDB" id="A0AAD1X954"/>
<accession>A0AAD1X954</accession>
<keyword evidence="1" id="KW-0732">Signal</keyword>
<organism evidence="2 3">
    <name type="scientific">Euplotes crassus</name>
    <dbReference type="NCBI Taxonomy" id="5936"/>
    <lineage>
        <taxon>Eukaryota</taxon>
        <taxon>Sar</taxon>
        <taxon>Alveolata</taxon>
        <taxon>Ciliophora</taxon>
        <taxon>Intramacronucleata</taxon>
        <taxon>Spirotrichea</taxon>
        <taxon>Hypotrichia</taxon>
        <taxon>Euplotida</taxon>
        <taxon>Euplotidae</taxon>
        <taxon>Moneuplotes</taxon>
    </lineage>
</organism>
<dbReference type="EMBL" id="CAMPGE010003201">
    <property type="protein sequence ID" value="CAI2362025.1"/>
    <property type="molecule type" value="Genomic_DNA"/>
</dbReference>
<protein>
    <recommendedName>
        <fullName evidence="4">Protein disulfide isomerase</fullName>
    </recommendedName>
</protein>
<gene>
    <name evidence="2" type="ORF">ECRASSUSDP1_LOCUS3342</name>
</gene>
<feature type="chain" id="PRO_5042074179" description="Protein disulfide isomerase" evidence="1">
    <location>
        <begin position="28"/>
        <end position="607"/>
    </location>
</feature>
<comment type="caution">
    <text evidence="2">The sequence shown here is derived from an EMBL/GenBank/DDBJ whole genome shotgun (WGS) entry which is preliminary data.</text>
</comment>
<keyword evidence="3" id="KW-1185">Reference proteome</keyword>
<evidence type="ECO:0008006" key="4">
    <source>
        <dbReference type="Google" id="ProtNLM"/>
    </source>
</evidence>
<name>A0AAD1X954_EUPCR</name>
<dbReference type="Proteomes" id="UP001295684">
    <property type="component" value="Unassembled WGS sequence"/>
</dbReference>
<evidence type="ECO:0000256" key="1">
    <source>
        <dbReference type="SAM" id="SignalP"/>
    </source>
</evidence>
<feature type="signal peptide" evidence="1">
    <location>
        <begin position="1"/>
        <end position="27"/>
    </location>
</feature>
<evidence type="ECO:0000313" key="3">
    <source>
        <dbReference type="Proteomes" id="UP001295684"/>
    </source>
</evidence>